<dbReference type="GO" id="GO:0070736">
    <property type="term" value="F:protein-glycine ligase activity, initiating"/>
    <property type="evidence" value="ECO:0007669"/>
    <property type="project" value="TreeGrafter"/>
</dbReference>
<dbReference type="Pfam" id="PF03133">
    <property type="entry name" value="TTL"/>
    <property type="match status" value="1"/>
</dbReference>
<dbReference type="AlphaFoldDB" id="A0A9N9WVJ5"/>
<evidence type="ECO:0000256" key="3">
    <source>
        <dbReference type="ARBA" id="ARBA00022598"/>
    </source>
</evidence>
<feature type="compositionally biased region" description="Basic and acidic residues" evidence="7">
    <location>
        <begin position="22"/>
        <end position="42"/>
    </location>
</feature>
<gene>
    <name evidence="8" type="ORF">CHIRRI_LOCUS8506</name>
</gene>
<feature type="compositionally biased region" description="Basic and acidic residues" evidence="7">
    <location>
        <begin position="808"/>
        <end position="820"/>
    </location>
</feature>
<evidence type="ECO:0000256" key="2">
    <source>
        <dbReference type="ARBA" id="ARBA00022490"/>
    </source>
</evidence>
<evidence type="ECO:0000256" key="1">
    <source>
        <dbReference type="ARBA" id="ARBA00004245"/>
    </source>
</evidence>
<keyword evidence="4" id="KW-0547">Nucleotide-binding</keyword>
<dbReference type="PANTHER" id="PTHR45870:SF2">
    <property type="entry name" value="TUBULIN MONOGLYCYLASE TTLL3"/>
    <property type="match status" value="1"/>
</dbReference>
<dbReference type="Gene3D" id="3.30.470.20">
    <property type="entry name" value="ATP-grasp fold, B domain"/>
    <property type="match status" value="1"/>
</dbReference>
<evidence type="ECO:0000256" key="5">
    <source>
        <dbReference type="ARBA" id="ARBA00022840"/>
    </source>
</evidence>
<comment type="subcellular location">
    <subcellularLocation>
        <location evidence="1">Cytoplasm</location>
        <location evidence="1">Cytoskeleton</location>
    </subcellularLocation>
</comment>
<dbReference type="GO" id="GO:0003341">
    <property type="term" value="P:cilium movement"/>
    <property type="evidence" value="ECO:0007669"/>
    <property type="project" value="TreeGrafter"/>
</dbReference>
<feature type="region of interest" description="Disordered" evidence="7">
    <location>
        <begin position="1"/>
        <end position="42"/>
    </location>
</feature>
<evidence type="ECO:0008006" key="10">
    <source>
        <dbReference type="Google" id="ProtNLM"/>
    </source>
</evidence>
<sequence length="963" mass="111701">MNNSNSNNNNANNSKQQNATEHNNETLKKEKEKKKEDEEKHIQEKLHAHAMQKLQKENENLILMTQNYQRMFENTCECSTIAVPSKILNNAKTNWMSSEKLNELRKKAHDAVKNHKVFILKGYFHTVRKALMDRGWVEKIDVHKARGVTNNSGYLLEDLIQALPQRRPGESKKAHIQKCERSIMSRFLEHSPIDLLWCVRRDKSDWTHLTKNQNILINRFNKSPFTSKEGLCSALKDFHWYYEEGKSEAYFPRCFNVFNPEELTEFVDNFRTTACISLLRWLAEQHEEKGSFYLISEEGRVSTNCIQFAINRCKDFIDYCVHNDIDVEGEVKIWEHDWDVFLTHHYLLTHENLKFQMIEDPYASLDAYVDQAKRILEKVKVLWPQSSIDGTLNIWIIKPGNKCRGRGIMLMNNIKQIIQTVNPPICASKTRYVVQKYIERPLIIHKTKFDIRQWFLITSVQPLIIWFYKESYLRFSSQQFNLQNYHESVHLTNHAIQKKYANGIRDERLPVENMWDCHTFQAYLKQIGKYEMWSERIYPGMQRAIIGTMLACQDNMDRRPNTFELYGADFMISEDFYPWLIEINASPDLAPSTSVTARLCPQAVEDTIKVVIDRKIDQNADTGFFDMIYKQVIPKTPAYMDREREMIRRKIRSSTLYRKPSFSKSAFNIYNVNGEVTKVSCITKNLKINEYKDEPIRKVKSPLLVNDEQEDECTNEEKSILCIGSKHLDLTSNLMPPPLIKSVSTSTINLNSQDEKPIQQEADFERAISQSHLSPSSPSIMINGNHMSSSKKTLSENSIQENLKKHKTDILHSDNDKTSENEEDELNENKRKNHNNNNIIKTINHNDTSKIFKKSAQTIYCGAVGHNVGKYSDAQKTEVVLDDLSNSIVEQSNNITIKYDLINNNKISHNSTNAVSSNATSTNKTVKKSASSMTRKKSKRSDVVKCESVKSSTTRKPESSQMT</sequence>
<feature type="compositionally biased region" description="Low complexity" evidence="7">
    <location>
        <begin position="913"/>
        <end position="932"/>
    </location>
</feature>
<proteinExistence type="predicted"/>
<reference evidence="8" key="1">
    <citation type="submission" date="2022-01" db="EMBL/GenBank/DDBJ databases">
        <authorList>
            <person name="King R."/>
        </authorList>
    </citation>
    <scope>NUCLEOTIDE SEQUENCE</scope>
</reference>
<keyword evidence="6" id="KW-0206">Cytoskeleton</keyword>
<accession>A0A9N9WVJ5</accession>
<feature type="region of interest" description="Disordered" evidence="7">
    <location>
        <begin position="913"/>
        <end position="963"/>
    </location>
</feature>
<feature type="compositionally biased region" description="Polar residues" evidence="7">
    <location>
        <begin position="949"/>
        <end position="963"/>
    </location>
</feature>
<dbReference type="FunFam" id="3.30.470.20:FF:000032">
    <property type="entry name" value="tubulin monoglycylase TTLL3 isoform X2"/>
    <property type="match status" value="1"/>
</dbReference>
<keyword evidence="2" id="KW-0963">Cytoplasm</keyword>
<dbReference type="InterPro" id="IPR004344">
    <property type="entry name" value="TTL/TTLL_fam"/>
</dbReference>
<protein>
    <recommendedName>
        <fullName evidence="10">Tubulin glycylase 3A</fullName>
    </recommendedName>
</protein>
<evidence type="ECO:0000313" key="9">
    <source>
        <dbReference type="Proteomes" id="UP001153620"/>
    </source>
</evidence>
<feature type="compositionally biased region" description="Polar residues" evidence="7">
    <location>
        <begin position="780"/>
        <end position="801"/>
    </location>
</feature>
<evidence type="ECO:0000313" key="8">
    <source>
        <dbReference type="EMBL" id="CAG9805637.1"/>
    </source>
</evidence>
<name>A0A9N9WVJ5_9DIPT</name>
<dbReference type="GO" id="GO:0005930">
    <property type="term" value="C:axoneme"/>
    <property type="evidence" value="ECO:0007669"/>
    <property type="project" value="TreeGrafter"/>
</dbReference>
<dbReference type="GO" id="GO:0015630">
    <property type="term" value="C:microtubule cytoskeleton"/>
    <property type="evidence" value="ECO:0007669"/>
    <property type="project" value="TreeGrafter"/>
</dbReference>
<reference evidence="8" key="2">
    <citation type="submission" date="2022-10" db="EMBL/GenBank/DDBJ databases">
        <authorList>
            <consortium name="ENA_rothamsted_submissions"/>
            <consortium name="culmorum"/>
            <person name="King R."/>
        </authorList>
    </citation>
    <scope>NUCLEOTIDE SEQUENCE</scope>
</reference>
<dbReference type="PANTHER" id="PTHR45870">
    <property type="entry name" value="TUBULIN MONOGLYCYLASE TTLL3"/>
    <property type="match status" value="1"/>
</dbReference>
<dbReference type="GO" id="GO:0005524">
    <property type="term" value="F:ATP binding"/>
    <property type="evidence" value="ECO:0007669"/>
    <property type="project" value="UniProtKB-KW"/>
</dbReference>
<dbReference type="GO" id="GO:0060271">
    <property type="term" value="P:cilium assembly"/>
    <property type="evidence" value="ECO:0007669"/>
    <property type="project" value="TreeGrafter"/>
</dbReference>
<evidence type="ECO:0000256" key="6">
    <source>
        <dbReference type="ARBA" id="ARBA00023212"/>
    </source>
</evidence>
<dbReference type="Proteomes" id="UP001153620">
    <property type="component" value="Chromosome 2"/>
</dbReference>
<feature type="region of interest" description="Disordered" evidence="7">
    <location>
        <begin position="768"/>
        <end position="840"/>
    </location>
</feature>
<evidence type="ECO:0000256" key="7">
    <source>
        <dbReference type="SAM" id="MobiDB-lite"/>
    </source>
</evidence>
<dbReference type="SUPFAM" id="SSF56059">
    <property type="entry name" value="Glutathione synthetase ATP-binding domain-like"/>
    <property type="match status" value="1"/>
</dbReference>
<feature type="compositionally biased region" description="Low complexity" evidence="7">
    <location>
        <begin position="1"/>
        <end position="14"/>
    </location>
</feature>
<feature type="compositionally biased region" description="Low complexity" evidence="7">
    <location>
        <begin position="769"/>
        <end position="779"/>
    </location>
</feature>
<dbReference type="PROSITE" id="PS51221">
    <property type="entry name" value="TTL"/>
    <property type="match status" value="1"/>
</dbReference>
<dbReference type="EMBL" id="OU895878">
    <property type="protein sequence ID" value="CAG9805637.1"/>
    <property type="molecule type" value="Genomic_DNA"/>
</dbReference>
<evidence type="ECO:0000256" key="4">
    <source>
        <dbReference type="ARBA" id="ARBA00022741"/>
    </source>
</evidence>
<keyword evidence="3" id="KW-0436">Ligase</keyword>
<keyword evidence="9" id="KW-1185">Reference proteome</keyword>
<dbReference type="OrthoDB" id="202825at2759"/>
<organism evidence="8 9">
    <name type="scientific">Chironomus riparius</name>
    <dbReference type="NCBI Taxonomy" id="315576"/>
    <lineage>
        <taxon>Eukaryota</taxon>
        <taxon>Metazoa</taxon>
        <taxon>Ecdysozoa</taxon>
        <taxon>Arthropoda</taxon>
        <taxon>Hexapoda</taxon>
        <taxon>Insecta</taxon>
        <taxon>Pterygota</taxon>
        <taxon>Neoptera</taxon>
        <taxon>Endopterygota</taxon>
        <taxon>Diptera</taxon>
        <taxon>Nematocera</taxon>
        <taxon>Chironomoidea</taxon>
        <taxon>Chironomidae</taxon>
        <taxon>Chironominae</taxon>
        <taxon>Chironomus</taxon>
    </lineage>
</organism>
<keyword evidence="5" id="KW-0067">ATP-binding</keyword>
<dbReference type="InterPro" id="IPR051437">
    <property type="entry name" value="TTLL_monoglycylase"/>
</dbReference>